<accession>A0A6C0FC40</accession>
<feature type="compositionally biased region" description="Basic and acidic residues" evidence="1">
    <location>
        <begin position="18"/>
        <end position="35"/>
    </location>
</feature>
<evidence type="ECO:0000313" key="2">
    <source>
        <dbReference type="EMBL" id="QHT38431.1"/>
    </source>
</evidence>
<organism evidence="2">
    <name type="scientific">viral metagenome</name>
    <dbReference type="NCBI Taxonomy" id="1070528"/>
    <lineage>
        <taxon>unclassified sequences</taxon>
        <taxon>metagenomes</taxon>
        <taxon>organismal metagenomes</taxon>
    </lineage>
</organism>
<evidence type="ECO:0000256" key="1">
    <source>
        <dbReference type="SAM" id="MobiDB-lite"/>
    </source>
</evidence>
<name>A0A6C0FC40_9ZZZZ</name>
<dbReference type="EMBL" id="MN738830">
    <property type="protein sequence ID" value="QHT38431.1"/>
    <property type="molecule type" value="Genomic_DNA"/>
</dbReference>
<protein>
    <submittedName>
        <fullName evidence="2">Uncharacterized protein</fullName>
    </submittedName>
</protein>
<reference evidence="2" key="1">
    <citation type="journal article" date="2020" name="Nature">
        <title>Giant virus diversity and host interactions through global metagenomics.</title>
        <authorList>
            <person name="Schulz F."/>
            <person name="Roux S."/>
            <person name="Paez-Espino D."/>
            <person name="Jungbluth S."/>
            <person name="Walsh D.A."/>
            <person name="Denef V.J."/>
            <person name="McMahon K.D."/>
            <person name="Konstantinidis K.T."/>
            <person name="Eloe-Fadrosh E.A."/>
            <person name="Kyrpides N.C."/>
            <person name="Woyke T."/>
        </authorList>
    </citation>
    <scope>NUCLEOTIDE SEQUENCE</scope>
    <source>
        <strain evidence="2">GVMAG-S-ERX556101-89</strain>
    </source>
</reference>
<feature type="region of interest" description="Disordered" evidence="1">
    <location>
        <begin position="1"/>
        <end position="42"/>
    </location>
</feature>
<sequence>MKRKQRAFFGKSKKKSKTKDAEDKEETPFKEDQKTTRRSSLKKVKPITQNPFEFLDTMLFDVSKVMEVKKSIGDSLPGRMSRKLKKKTWGQNMVEQIILFYKVIIFHQDCVKIVLDLIHNISTASNTRLDEIFARLKEQVKTDQFDAADELSGEVKITKDLKEKREDALKLDVVGESDSEYENKVRAPTNERDTEKRAQASRRVRALISSRRVRLFYFLLYNKYTITDNEIVPIKSKHPMSKFLKNFNKFIDNKARQFLQTPSEPEPRDEAKQIGELRRDMISNAGDNLSEWERMYLMSVIFKNRGGGTFFSPSGFLSSNFGAVDEKLDDFKGVERQIYEFACERTMVMLFDSGFRLNHKKLKQFVDEYTSLGSRAEENNLSTSRKAEDFITQMKRCTFIMKRGLFKRPLSDWEYGESVYEHVLNDAYNVRPVQLLKEIPDNPSYATRLKEALDRKTELFRACENLTVACMPELSVGRVMYFLMSHLLIIHRILVRLSVERLTAASGSVAYMLKKSNKDDYLKYSTRVSGTAAESFEEMIVKKQTTQPINIVDVRTMMVMDAQGYNLDQKGSDDVLTGFMDTRSTTLYRYSNEKDPHLNLSKHGLVPYQLKYNDFENLIHRVLYEYENMDSLITPYERVFMSYSLSMWSTRISSWRESLKLPLMSKSQTARYIRAKSQVRSMQQRPSTSFGLLDNLSKKHGSVTVTKTLLKLNKYLSPEQRRLNKKYVKYIMLSSK</sequence>
<feature type="compositionally biased region" description="Basic residues" evidence="1">
    <location>
        <begin position="1"/>
        <end position="17"/>
    </location>
</feature>
<proteinExistence type="predicted"/>
<dbReference type="AlphaFoldDB" id="A0A6C0FC40"/>